<keyword evidence="2" id="KW-1185">Reference proteome</keyword>
<dbReference type="Proteomes" id="UP000029669">
    <property type="component" value="Chromosome"/>
</dbReference>
<dbReference type="KEGG" id="tki:TKV_c04130"/>
<sequence>MATCPTSPKPNYTTFVNNYLSYAQTASRSLQLPVAAILAHWYQEWGMPIKNPAFQTWAPSGICVSGYCGGSTGNAFPIFCTLNDGVQAYITQMNYYNDGSHIDIFGFPTKLSTFYNIGYKAGGKTATVKNDNGNTVTAQGVTHYGLNDIPEFPTPQQLTYYEHQALYSVLEALGASEWDAGHYFSGTDTQPGQSLINIVINSGWQDSYNYIY</sequence>
<dbReference type="AlphaFoldDB" id="A0A097AP69"/>
<gene>
    <name evidence="1" type="ORF">TKV_c04130</name>
</gene>
<evidence type="ECO:0000313" key="1">
    <source>
        <dbReference type="EMBL" id="AIS51617.1"/>
    </source>
</evidence>
<dbReference type="HOGENOM" id="CLU_1297890_0_0_9"/>
<proteinExistence type="predicted"/>
<dbReference type="RefSeq" id="WP_039931465.1">
    <property type="nucleotide sequence ID" value="NZ_CP009170.1"/>
</dbReference>
<reference evidence="2" key="1">
    <citation type="journal article" date="2015" name="Genome Announc.">
        <title>Whole-Genome Sequences of 80 Environmental and Clinical Isolates of Burkholderia pseudomallei.</title>
        <authorList>
            <person name="Johnson S.L."/>
            <person name="Baker A.L."/>
            <person name="Chain P.S."/>
            <person name="Currie B.J."/>
            <person name="Daligault H.E."/>
            <person name="Davenport K.W."/>
            <person name="Davis C.B."/>
            <person name="Inglis T.J."/>
            <person name="Kaestli M."/>
            <person name="Koren S."/>
            <person name="Mayo M."/>
            <person name="Merritt A.J."/>
            <person name="Price E.P."/>
            <person name="Sarovich D.S."/>
            <person name="Warner J."/>
            <person name="Rosovitz M.J."/>
        </authorList>
    </citation>
    <scope>NUCLEOTIDE SEQUENCE [LARGE SCALE GENOMIC DNA]</scope>
    <source>
        <strain evidence="2">DSM 2030</strain>
    </source>
</reference>
<dbReference type="OrthoDB" id="2679393at2"/>
<accession>A0A097AP69</accession>
<evidence type="ECO:0000313" key="2">
    <source>
        <dbReference type="Proteomes" id="UP000029669"/>
    </source>
</evidence>
<organism evidence="1 2">
    <name type="scientific">Thermoanaerobacter kivui</name>
    <name type="common">Acetogenium kivui</name>
    <dbReference type="NCBI Taxonomy" id="2325"/>
    <lineage>
        <taxon>Bacteria</taxon>
        <taxon>Bacillati</taxon>
        <taxon>Bacillota</taxon>
        <taxon>Clostridia</taxon>
        <taxon>Thermoanaerobacterales</taxon>
        <taxon>Thermoanaerobacteraceae</taxon>
        <taxon>Thermoanaerobacter</taxon>
    </lineage>
</organism>
<dbReference type="eggNOG" id="ENOG5033PR3">
    <property type="taxonomic scope" value="Bacteria"/>
</dbReference>
<name>A0A097AP69_THEKI</name>
<protein>
    <submittedName>
        <fullName evidence="1">Uncharacterized protein</fullName>
    </submittedName>
</protein>
<dbReference type="EMBL" id="CP009170">
    <property type="protein sequence ID" value="AIS51617.1"/>
    <property type="molecule type" value="Genomic_DNA"/>
</dbReference>